<dbReference type="InterPro" id="IPR016035">
    <property type="entry name" value="Acyl_Trfase/lysoPLipase"/>
</dbReference>
<protein>
    <submittedName>
        <fullName evidence="7">Beta-ketoacyl synthase N-terminal-like domain-containing protein</fullName>
    </submittedName>
</protein>
<sequence length="1040" mass="112502">MGVAREPVAIIGMSGRFPGANTLEQFWENLRTGTESIQQIPQKIIDSRKDPRGNLPPHFVPRGSFLADTEWFDPQFFGLSLRDAKVMDPQQRLFIEYAWTAIEDAGYEPETLGERVAVYGGGGPSRHILDALDAFGHDYGTMFEVVATGVANAMAMRVSHLFNLLGESIYIYTACSTTLVAIDMACRAVLDGRADVALAGGTALWLPQMEGYEHVEGMILSKDGHCRAFDARASGTVWGNGVAALVLKPLAQALRDRDPIRAVISGSAVNNDGRQSKLSFASPSADGQARCIRAAYAESGISPQSVSFVEAHGTATVVGDPLELEGLHLAFGKGVGPKTVALGSVKTNIGHLDPVAGIASVMKTVLALENEAIPANLHFEHPNPAIDFNSGPFFVNTSLHPWPRAKGAPRRAGVNSFGVGGTNAHVILEEAPEAAPVVRSARPRQLITLSARTEKALEAMTAQLAAHLRQHPELDVADVAFTRALGRRQFDARRFLVADGVPSLLQALESPPPAVKVRPRAETQKAVFLFPGQGSQHPRMAQELYTAEPEFRRDVDDCCEALQGLLKRDVREVLFPGPEKLAWAEEQIQQTSLTQPLLFVVEYALARQWMRWGLQPAALMGHSVGEYVAACLAGVFNPGEALTLLAARGRCIQDAPTGAMIAITRPEAEVSPLLSEGLGIAAVNSPTQCVVSGPHAAIESLEKVLADKGIESFRLRTSHAFHSALLEGAAEKFLAAARRIKFRAPSLPFISNLTGTWITPEQATDPQYWAKHLRQPVRFWEGLQTLRSSGHRTFLEVGPGHTLSRILLDNPVEGGGQELALASLKHPKQVDSDYGVLLRSLGTLWAHRVSVKWAAYYGNEKRRRVRLPHYPFEKSWCALYEPGEEFKLVEKALGAQRLGASRSDAPRPAESPVPPALWALEHPPEAEGAGGPAARASLAGPPLQARPSSYSRDFVAPSGEVEVRIAEVFGRALGIREVGADDDLMELGGHSLMLVAITNHLRAMFDVQISTRAVMENPTPATLARKVESLLAEKHAAANK</sequence>
<dbReference type="Gene3D" id="3.40.47.10">
    <property type="match status" value="1"/>
</dbReference>
<reference evidence="7 8" key="1">
    <citation type="submission" date="2022-11" db="EMBL/GenBank/DDBJ databases">
        <title>Minimal conservation of predation-associated metabolite biosynthetic gene clusters underscores biosynthetic potential of Myxococcota including descriptions for ten novel species: Archangium lansinium sp. nov., Myxococcus landrumus sp. nov., Nannocystis bai.</title>
        <authorList>
            <person name="Ahearne A."/>
            <person name="Stevens C."/>
            <person name="Dowd S."/>
        </authorList>
    </citation>
    <scope>NUCLEOTIDE SEQUENCE [LARGE SCALE GENOMIC DNA]</scope>
    <source>
        <strain evidence="7 8">NCWAL01</strain>
    </source>
</reference>
<dbReference type="Pfam" id="PF00698">
    <property type="entry name" value="Acyl_transf_1"/>
    <property type="match status" value="1"/>
</dbReference>
<keyword evidence="1" id="KW-0596">Phosphopantetheine</keyword>
<feature type="domain" description="Carrier" evidence="5">
    <location>
        <begin position="956"/>
        <end position="1031"/>
    </location>
</feature>
<feature type="domain" description="Ketosynthase family 3 (KS3)" evidence="6">
    <location>
        <begin position="5"/>
        <end position="430"/>
    </location>
</feature>
<accession>A0ABT5DC97</accession>
<dbReference type="Gene3D" id="1.10.1200.10">
    <property type="entry name" value="ACP-like"/>
    <property type="match status" value="1"/>
</dbReference>
<keyword evidence="2" id="KW-0597">Phosphoprotein</keyword>
<dbReference type="InterPro" id="IPR018201">
    <property type="entry name" value="Ketoacyl_synth_AS"/>
</dbReference>
<dbReference type="InterPro" id="IPR016039">
    <property type="entry name" value="Thiolase-like"/>
</dbReference>
<evidence type="ECO:0000256" key="2">
    <source>
        <dbReference type="ARBA" id="ARBA00022553"/>
    </source>
</evidence>
<dbReference type="EMBL" id="JAQNDM010000002">
    <property type="protein sequence ID" value="MDC0710664.1"/>
    <property type="molecule type" value="Genomic_DNA"/>
</dbReference>
<dbReference type="Pfam" id="PF16197">
    <property type="entry name" value="KAsynt_C_assoc"/>
    <property type="match status" value="1"/>
</dbReference>
<dbReference type="SUPFAM" id="SSF52151">
    <property type="entry name" value="FabD/lysophospholipase-like"/>
    <property type="match status" value="1"/>
</dbReference>
<dbReference type="Pfam" id="PF00550">
    <property type="entry name" value="PP-binding"/>
    <property type="match status" value="1"/>
</dbReference>
<dbReference type="InterPro" id="IPR014043">
    <property type="entry name" value="Acyl_transferase_dom"/>
</dbReference>
<dbReference type="Pfam" id="PF00109">
    <property type="entry name" value="ketoacyl-synt"/>
    <property type="match status" value="1"/>
</dbReference>
<feature type="region of interest" description="Disordered" evidence="4">
    <location>
        <begin position="922"/>
        <end position="951"/>
    </location>
</feature>
<organism evidence="7 8">
    <name type="scientific">Stigmatella ashevillensis</name>
    <dbReference type="NCBI Taxonomy" id="2995309"/>
    <lineage>
        <taxon>Bacteria</taxon>
        <taxon>Pseudomonadati</taxon>
        <taxon>Myxococcota</taxon>
        <taxon>Myxococcia</taxon>
        <taxon>Myxococcales</taxon>
        <taxon>Cystobacterineae</taxon>
        <taxon>Archangiaceae</taxon>
        <taxon>Stigmatella</taxon>
    </lineage>
</organism>
<dbReference type="Pfam" id="PF02801">
    <property type="entry name" value="Ketoacyl-synt_C"/>
    <property type="match status" value="1"/>
</dbReference>
<dbReference type="CDD" id="cd00833">
    <property type="entry name" value="PKS"/>
    <property type="match status" value="1"/>
</dbReference>
<dbReference type="PROSITE" id="PS50075">
    <property type="entry name" value="CARRIER"/>
    <property type="match status" value="1"/>
</dbReference>
<dbReference type="PROSITE" id="PS52004">
    <property type="entry name" value="KS3_2"/>
    <property type="match status" value="1"/>
</dbReference>
<dbReference type="PROSITE" id="PS00012">
    <property type="entry name" value="PHOSPHOPANTETHEINE"/>
    <property type="match status" value="1"/>
</dbReference>
<dbReference type="SUPFAM" id="SSF53901">
    <property type="entry name" value="Thiolase-like"/>
    <property type="match status" value="1"/>
</dbReference>
<dbReference type="SUPFAM" id="SSF55048">
    <property type="entry name" value="Probable ACP-binding domain of malonyl-CoA ACP transacylase"/>
    <property type="match status" value="1"/>
</dbReference>
<dbReference type="SMART" id="SM00827">
    <property type="entry name" value="PKS_AT"/>
    <property type="match status" value="1"/>
</dbReference>
<evidence type="ECO:0000259" key="5">
    <source>
        <dbReference type="PROSITE" id="PS50075"/>
    </source>
</evidence>
<dbReference type="InterPro" id="IPR006162">
    <property type="entry name" value="Ppantetheine_attach_site"/>
</dbReference>
<gene>
    <name evidence="7" type="ORF">POL68_19465</name>
</gene>
<dbReference type="SUPFAM" id="SSF47336">
    <property type="entry name" value="ACP-like"/>
    <property type="match status" value="1"/>
</dbReference>
<dbReference type="Gene3D" id="3.40.366.10">
    <property type="entry name" value="Malonyl-Coenzyme A Acyl Carrier Protein, domain 2"/>
    <property type="match status" value="1"/>
</dbReference>
<evidence type="ECO:0000259" key="6">
    <source>
        <dbReference type="PROSITE" id="PS52004"/>
    </source>
</evidence>
<evidence type="ECO:0000256" key="4">
    <source>
        <dbReference type="SAM" id="MobiDB-lite"/>
    </source>
</evidence>
<dbReference type="InterPro" id="IPR016036">
    <property type="entry name" value="Malonyl_transacylase_ACP-bd"/>
</dbReference>
<evidence type="ECO:0000256" key="3">
    <source>
        <dbReference type="ARBA" id="ARBA00022679"/>
    </source>
</evidence>
<evidence type="ECO:0000256" key="1">
    <source>
        <dbReference type="ARBA" id="ARBA00022450"/>
    </source>
</evidence>
<dbReference type="InterPro" id="IPR001227">
    <property type="entry name" value="Ac_transferase_dom_sf"/>
</dbReference>
<name>A0ABT5DC97_9BACT</name>
<dbReference type="InterPro" id="IPR014031">
    <property type="entry name" value="Ketoacyl_synth_C"/>
</dbReference>
<dbReference type="InterPro" id="IPR050091">
    <property type="entry name" value="PKS_NRPS_Biosynth_Enz"/>
</dbReference>
<keyword evidence="3" id="KW-0808">Transferase</keyword>
<dbReference type="SMART" id="SM00825">
    <property type="entry name" value="PKS_KS"/>
    <property type="match status" value="1"/>
</dbReference>
<dbReference type="SMART" id="SM00823">
    <property type="entry name" value="PKS_PP"/>
    <property type="match status" value="1"/>
</dbReference>
<dbReference type="Gene3D" id="3.30.70.3290">
    <property type="match status" value="1"/>
</dbReference>
<dbReference type="InterPro" id="IPR014030">
    <property type="entry name" value="Ketoacyl_synth_N"/>
</dbReference>
<dbReference type="InterPro" id="IPR020841">
    <property type="entry name" value="PKS_Beta-ketoAc_synthase_dom"/>
</dbReference>
<comment type="caution">
    <text evidence="7">The sequence shown here is derived from an EMBL/GenBank/DDBJ whole genome shotgun (WGS) entry which is preliminary data.</text>
</comment>
<dbReference type="PROSITE" id="PS00606">
    <property type="entry name" value="KS3_1"/>
    <property type="match status" value="1"/>
</dbReference>
<dbReference type="Gene3D" id="3.30.70.250">
    <property type="entry name" value="Malonyl-CoA ACP transacylase, ACP-binding"/>
    <property type="match status" value="1"/>
</dbReference>
<dbReference type="PANTHER" id="PTHR43775:SF51">
    <property type="entry name" value="INACTIVE PHENOLPHTHIOCEROL SYNTHESIS POLYKETIDE SYNTHASE TYPE I PKS1-RELATED"/>
    <property type="match status" value="1"/>
</dbReference>
<dbReference type="InterPro" id="IPR036736">
    <property type="entry name" value="ACP-like_sf"/>
</dbReference>
<proteinExistence type="predicted"/>
<evidence type="ECO:0000313" key="7">
    <source>
        <dbReference type="EMBL" id="MDC0710664.1"/>
    </source>
</evidence>
<evidence type="ECO:0000313" key="8">
    <source>
        <dbReference type="Proteomes" id="UP001221838"/>
    </source>
</evidence>
<dbReference type="Proteomes" id="UP001221838">
    <property type="component" value="Unassembled WGS sequence"/>
</dbReference>
<dbReference type="InterPro" id="IPR032821">
    <property type="entry name" value="PKS_assoc"/>
</dbReference>
<dbReference type="InterPro" id="IPR020806">
    <property type="entry name" value="PKS_PP-bd"/>
</dbReference>
<dbReference type="InterPro" id="IPR009081">
    <property type="entry name" value="PP-bd_ACP"/>
</dbReference>
<keyword evidence="8" id="KW-1185">Reference proteome</keyword>
<dbReference type="PANTHER" id="PTHR43775">
    <property type="entry name" value="FATTY ACID SYNTHASE"/>
    <property type="match status" value="1"/>
</dbReference>